<dbReference type="Pfam" id="PF17111">
    <property type="entry name" value="PigL_N"/>
    <property type="match status" value="1"/>
</dbReference>
<dbReference type="InParanoid" id="A0A3N4KX76"/>
<dbReference type="AlphaFoldDB" id="A0A3N4KX76"/>
<gene>
    <name evidence="3" type="ORF">P167DRAFT_73672</name>
</gene>
<feature type="transmembrane region" description="Helical" evidence="1">
    <location>
        <begin position="6"/>
        <end position="29"/>
    </location>
</feature>
<accession>A0A3N4KX76</accession>
<protein>
    <recommendedName>
        <fullName evidence="2">Azaphilone pigments biosynthesis cluster protein L N-terminal domain-containing protein</fullName>
    </recommendedName>
</protein>
<keyword evidence="1" id="KW-0472">Membrane</keyword>
<name>A0A3N4KX76_9PEZI</name>
<reference evidence="3 4" key="1">
    <citation type="journal article" date="2018" name="Nat. Ecol. Evol.">
        <title>Pezizomycetes genomes reveal the molecular basis of ectomycorrhizal truffle lifestyle.</title>
        <authorList>
            <person name="Murat C."/>
            <person name="Payen T."/>
            <person name="Noel B."/>
            <person name="Kuo A."/>
            <person name="Morin E."/>
            <person name="Chen J."/>
            <person name="Kohler A."/>
            <person name="Krizsan K."/>
            <person name="Balestrini R."/>
            <person name="Da Silva C."/>
            <person name="Montanini B."/>
            <person name="Hainaut M."/>
            <person name="Levati E."/>
            <person name="Barry K.W."/>
            <person name="Belfiori B."/>
            <person name="Cichocki N."/>
            <person name="Clum A."/>
            <person name="Dockter R.B."/>
            <person name="Fauchery L."/>
            <person name="Guy J."/>
            <person name="Iotti M."/>
            <person name="Le Tacon F."/>
            <person name="Lindquist E.A."/>
            <person name="Lipzen A."/>
            <person name="Malagnac F."/>
            <person name="Mello A."/>
            <person name="Molinier V."/>
            <person name="Miyauchi S."/>
            <person name="Poulain J."/>
            <person name="Riccioni C."/>
            <person name="Rubini A."/>
            <person name="Sitrit Y."/>
            <person name="Splivallo R."/>
            <person name="Traeger S."/>
            <person name="Wang M."/>
            <person name="Zifcakova L."/>
            <person name="Wipf D."/>
            <person name="Zambonelli A."/>
            <person name="Paolocci F."/>
            <person name="Nowrousian M."/>
            <person name="Ottonello S."/>
            <person name="Baldrian P."/>
            <person name="Spatafora J.W."/>
            <person name="Henrissat B."/>
            <person name="Nagy L.G."/>
            <person name="Aury J.M."/>
            <person name="Wincker P."/>
            <person name="Grigoriev I.V."/>
            <person name="Bonfante P."/>
            <person name="Martin F.M."/>
        </authorList>
    </citation>
    <scope>NUCLEOTIDE SEQUENCE [LARGE SCALE GENOMIC DNA]</scope>
    <source>
        <strain evidence="3 4">CCBAS932</strain>
    </source>
</reference>
<dbReference type="PANTHER" id="PTHR36167:SF3">
    <property type="entry name" value="C2H2 FINGER DOMAIN TRANSCRIPTION FACTOR (EUROFUNG)-RELATED"/>
    <property type="match status" value="1"/>
</dbReference>
<dbReference type="OrthoDB" id="20872at2759"/>
<dbReference type="InterPro" id="IPR039327">
    <property type="entry name" value="CON7-like"/>
</dbReference>
<organism evidence="3 4">
    <name type="scientific">Morchella conica CCBAS932</name>
    <dbReference type="NCBI Taxonomy" id="1392247"/>
    <lineage>
        <taxon>Eukaryota</taxon>
        <taxon>Fungi</taxon>
        <taxon>Dikarya</taxon>
        <taxon>Ascomycota</taxon>
        <taxon>Pezizomycotina</taxon>
        <taxon>Pezizomycetes</taxon>
        <taxon>Pezizales</taxon>
        <taxon>Morchellaceae</taxon>
        <taxon>Morchella</taxon>
    </lineage>
</organism>
<proteinExistence type="predicted"/>
<dbReference type="Proteomes" id="UP000277580">
    <property type="component" value="Unassembled WGS sequence"/>
</dbReference>
<evidence type="ECO:0000256" key="1">
    <source>
        <dbReference type="SAM" id="Phobius"/>
    </source>
</evidence>
<sequence length="146" mass="16294">MAEPITIISALATIIGVTITTSIQLTNLFSSIRDAPKEILGLYLELQSIQSVILDIQRSFESGGVSDSVPNEWIEDLDLTLRGCADVLAELTTLINKLKSNMQTGWYKRTWKGVKWTFLERDVKVLTTRLESFKSTLGLKMQALST</sequence>
<keyword evidence="4" id="KW-1185">Reference proteome</keyword>
<dbReference type="GO" id="GO:0006355">
    <property type="term" value="P:regulation of DNA-templated transcription"/>
    <property type="evidence" value="ECO:0007669"/>
    <property type="project" value="InterPro"/>
</dbReference>
<evidence type="ECO:0000313" key="4">
    <source>
        <dbReference type="Proteomes" id="UP000277580"/>
    </source>
</evidence>
<dbReference type="InterPro" id="IPR031348">
    <property type="entry name" value="PigL_N"/>
</dbReference>
<keyword evidence="1" id="KW-0812">Transmembrane</keyword>
<dbReference type="PANTHER" id="PTHR36167">
    <property type="entry name" value="C2H2 FINGER DOMAIN TRANSCRIPTION FACTOR (EUROFUNG)-RELATED"/>
    <property type="match status" value="1"/>
</dbReference>
<keyword evidence="1" id="KW-1133">Transmembrane helix</keyword>
<evidence type="ECO:0000313" key="3">
    <source>
        <dbReference type="EMBL" id="RPB14078.1"/>
    </source>
</evidence>
<feature type="domain" description="Azaphilone pigments biosynthesis cluster protein L N-terminal" evidence="2">
    <location>
        <begin position="2"/>
        <end position="143"/>
    </location>
</feature>
<dbReference type="EMBL" id="ML119119">
    <property type="protein sequence ID" value="RPB14078.1"/>
    <property type="molecule type" value="Genomic_DNA"/>
</dbReference>
<evidence type="ECO:0000259" key="2">
    <source>
        <dbReference type="Pfam" id="PF17111"/>
    </source>
</evidence>